<dbReference type="InterPro" id="IPR023828">
    <property type="entry name" value="Peptidase_S8_Ser-AS"/>
</dbReference>
<dbReference type="SMART" id="SM00060">
    <property type="entry name" value="FN3"/>
    <property type="match status" value="1"/>
</dbReference>
<protein>
    <submittedName>
        <fullName evidence="10">Peptidase S8</fullName>
    </submittedName>
</protein>
<evidence type="ECO:0000313" key="10">
    <source>
        <dbReference type="EMBL" id="PDV98011.1"/>
    </source>
</evidence>
<feature type="domain" description="Fibronectin type-III" evidence="9">
    <location>
        <begin position="1288"/>
        <end position="1379"/>
    </location>
</feature>
<evidence type="ECO:0000256" key="1">
    <source>
        <dbReference type="ARBA" id="ARBA00022441"/>
    </source>
</evidence>
<feature type="active site" description="Charge relay system" evidence="6 7">
    <location>
        <position position="983"/>
    </location>
</feature>
<feature type="chain" id="PRO_5013843803" evidence="8">
    <location>
        <begin position="19"/>
        <end position="1399"/>
    </location>
</feature>
<dbReference type="Proteomes" id="UP000220922">
    <property type="component" value="Unassembled WGS sequence"/>
</dbReference>
<feature type="signal peptide" evidence="8">
    <location>
        <begin position="1"/>
        <end position="18"/>
    </location>
</feature>
<dbReference type="InterPro" id="IPR003961">
    <property type="entry name" value="FN3_dom"/>
</dbReference>
<dbReference type="CDD" id="cd00063">
    <property type="entry name" value="FN3"/>
    <property type="match status" value="1"/>
</dbReference>
<proteinExistence type="inferred from homology"/>
<dbReference type="SUPFAM" id="SSF117281">
    <property type="entry name" value="Kelch motif"/>
    <property type="match status" value="2"/>
</dbReference>
<dbReference type="Pfam" id="PF24681">
    <property type="entry name" value="Kelch_KLHDC2_KLHL20_DRC7"/>
    <property type="match status" value="3"/>
</dbReference>
<keyword evidence="4 7" id="KW-0378">Hydrolase</keyword>
<name>A0A2H3L049_9CHLR</name>
<dbReference type="EMBL" id="LYXE01000114">
    <property type="protein sequence ID" value="PDV98011.1"/>
    <property type="molecule type" value="Genomic_DNA"/>
</dbReference>
<dbReference type="InterPro" id="IPR000209">
    <property type="entry name" value="Peptidase_S8/S53_dom"/>
</dbReference>
<dbReference type="Gene3D" id="3.40.50.200">
    <property type="entry name" value="Peptidase S8/S53 domain"/>
    <property type="match status" value="1"/>
</dbReference>
<accession>A0A2H3L049</accession>
<comment type="caution">
    <text evidence="10">The sequence shown here is derived from an EMBL/GenBank/DDBJ whole genome shotgun (WGS) entry which is preliminary data.</text>
</comment>
<evidence type="ECO:0000256" key="8">
    <source>
        <dbReference type="SAM" id="SignalP"/>
    </source>
</evidence>
<sequence>MAALLLTLLPITGLPAQAAAEAPWQPAAPVARRDHTIAAAANRVFLFGGFAASGTQRHLNDLWSWDGSTWRLIAQEGPPPRRRAAIAYDAARGELVLFGGWNGNSELGDTWIWNGASWSQRILTPAPPARQYHAMAYDAARQQVVLFGGSGGGELSDTWIWNGASWTKHTQTQLPLARQQHALAYDAVHAQVVLFGGLSGSTRLEDTWVWDGTSWGLQASVAGPAARTGLVLATSARGVLLFSGDDGTNLRNDLWEWDGEAWRQATDSPGPAARVGSAGAFLADNQQVILFGGSGMSSLLADTWAWDGVTWSIKPGQLTPSVRSQHALVDDTARGQIMLFGGTDGNNALADTWTWEAAAGWQQRTPGQAPSPRFGHALAYDPLRERVIFFGGFNTTSRNDTWEWDGLTWIQRAPPRSPPPRWGHTLTYDTARGRLLLFGGASSTTGFYSDLWEWDGTTWTQLTTSQPPPARRNHAATYDSLRSRLIIVGGYQLSGSTPTYFDDTWEWDGATWIERNPLTRPPGRFGHTLVYQRAQRRTILVGGSGATTIPDTVWAWDGINWQPLNAGSVPQARSFHASTYQSATCRTLLFGGMGSEALADTWQQTAAVCTPAPTAQIDSLDPNPANRSEDTITLIGSGTVALGTGLSITSYRWLLDGRTMLGSTAMITVSGSTLAVGNYTVSMEIQDSAGVWSSPVTRTLQIIDHPNLTVSLEDISATLVSGEQTERTLTIGNTGGSPLNVQLSLMVGAAATASMGEYPTPERTTISLPRVSSLTPGLDPRLRPFVTAQSSGHATFLIFMDRVADLAPAYQITNWRDRGRFVVQRLQQVATESQTSILAYLQHQQELGAVSSYRSFYSLNAVAVTGDAETLRHLLTEPTIIAITISEVFSLPTAALAPAQVVAQTSGVRWNISRIGADRVWTELGLRGEGVVVGGLDTGVAYEHPLLRQNYRGLQPDGSYDHTYSWFDPTDTFPNSPGDNQGHGTHTMGTIVGSDGIGVAPAARWIAAKGCAGTGCQDIDLLASAEWLLAPYPAFTGPAAANPDMRPRVVNNSWGGAGGRPLFEHIVSVWRAAGIFPAFAAGNCGVAARGCQRIGDGSIGSPGDYAESFASGATYANDALADFSSRGPSLLTPNTKPDLCAPGHDIESSIPGGSTLRLSGTSMASPHTAGTVALILATRPGLDVDQIEAILRGTATDLGPSGPDPSFGYGLLNAYAAVRAAQNGMAWVRLPQTSALIYPGYELSLPITFDARGLPAGRYQATLLVHSDDPSQSESRIQLQLSVQASAQKQRVLISHVTASGMLVRWSAPDGKIARLEYALDADGPWNHLAGVSGSVAGETFLVLRGLQSDTTYYLRLIAVDGRVEDNRGRYYQVTTSPPLPFGVIKESSYAVYLPLMQR</sequence>
<dbReference type="Pfam" id="PF00082">
    <property type="entry name" value="Peptidase_S8"/>
    <property type="match status" value="1"/>
</dbReference>
<keyword evidence="8" id="KW-0732">Signal</keyword>
<dbReference type="InterPro" id="IPR013783">
    <property type="entry name" value="Ig-like_fold"/>
</dbReference>
<dbReference type="PRINTS" id="PR00723">
    <property type="entry name" value="SUBTILISIN"/>
</dbReference>
<organism evidence="10 11">
    <name type="scientific">Candidatus Chloroploca asiatica</name>
    <dbReference type="NCBI Taxonomy" id="1506545"/>
    <lineage>
        <taxon>Bacteria</taxon>
        <taxon>Bacillati</taxon>
        <taxon>Chloroflexota</taxon>
        <taxon>Chloroflexia</taxon>
        <taxon>Chloroflexales</taxon>
        <taxon>Chloroflexineae</taxon>
        <taxon>Oscillochloridaceae</taxon>
        <taxon>Candidatus Chloroploca</taxon>
    </lineage>
</organism>
<dbReference type="InterPro" id="IPR036116">
    <property type="entry name" value="FN3_sf"/>
</dbReference>
<keyword evidence="11" id="KW-1185">Reference proteome</keyword>
<gene>
    <name evidence="10" type="ORF">A9Q02_16585</name>
</gene>
<evidence type="ECO:0000256" key="3">
    <source>
        <dbReference type="ARBA" id="ARBA00022737"/>
    </source>
</evidence>
<evidence type="ECO:0000256" key="5">
    <source>
        <dbReference type="ARBA" id="ARBA00022825"/>
    </source>
</evidence>
<keyword evidence="1" id="KW-0880">Kelch repeat</keyword>
<dbReference type="PROSITE" id="PS00138">
    <property type="entry name" value="SUBTILASE_SER"/>
    <property type="match status" value="1"/>
</dbReference>
<dbReference type="PANTHER" id="PTHR46093">
    <property type="entry name" value="ACYL-COA-BINDING DOMAIN-CONTAINING PROTEIN 5"/>
    <property type="match status" value="1"/>
</dbReference>
<dbReference type="GO" id="GO:0006508">
    <property type="term" value="P:proteolysis"/>
    <property type="evidence" value="ECO:0007669"/>
    <property type="project" value="UniProtKB-KW"/>
</dbReference>
<evidence type="ECO:0000256" key="4">
    <source>
        <dbReference type="ARBA" id="ARBA00022801"/>
    </source>
</evidence>
<dbReference type="InterPro" id="IPR015915">
    <property type="entry name" value="Kelch-typ_b-propeller"/>
</dbReference>
<dbReference type="PROSITE" id="PS51892">
    <property type="entry name" value="SUBTILASE"/>
    <property type="match status" value="1"/>
</dbReference>
<evidence type="ECO:0000256" key="6">
    <source>
        <dbReference type="PIRSR" id="PIRSR615500-1"/>
    </source>
</evidence>
<dbReference type="Gene3D" id="2.120.10.80">
    <property type="entry name" value="Kelch-type beta propeller"/>
    <property type="match status" value="3"/>
</dbReference>
<evidence type="ECO:0000256" key="2">
    <source>
        <dbReference type="ARBA" id="ARBA00022670"/>
    </source>
</evidence>
<feature type="active site" description="Charge relay system" evidence="6 7">
    <location>
        <position position="937"/>
    </location>
</feature>
<keyword evidence="3" id="KW-0677">Repeat</keyword>
<dbReference type="InterPro" id="IPR015500">
    <property type="entry name" value="Peptidase_S8_subtilisin-rel"/>
</dbReference>
<dbReference type="Gene3D" id="2.60.40.10">
    <property type="entry name" value="Immunoglobulins"/>
    <property type="match status" value="1"/>
</dbReference>
<dbReference type="InterPro" id="IPR036852">
    <property type="entry name" value="Peptidase_S8/S53_dom_sf"/>
</dbReference>
<dbReference type="PANTHER" id="PTHR46093:SF18">
    <property type="entry name" value="FIBRONECTIN TYPE-III DOMAIN-CONTAINING PROTEIN"/>
    <property type="match status" value="1"/>
</dbReference>
<evidence type="ECO:0000313" key="11">
    <source>
        <dbReference type="Proteomes" id="UP000220922"/>
    </source>
</evidence>
<dbReference type="SUPFAM" id="SSF49265">
    <property type="entry name" value="Fibronectin type III"/>
    <property type="match status" value="1"/>
</dbReference>
<dbReference type="OrthoDB" id="134503at2"/>
<dbReference type="SUPFAM" id="SSF52743">
    <property type="entry name" value="Subtilisin-like"/>
    <property type="match status" value="1"/>
</dbReference>
<evidence type="ECO:0000259" key="9">
    <source>
        <dbReference type="PROSITE" id="PS50853"/>
    </source>
</evidence>
<evidence type="ECO:0000256" key="7">
    <source>
        <dbReference type="PROSITE-ProRule" id="PRU01240"/>
    </source>
</evidence>
<dbReference type="PROSITE" id="PS50853">
    <property type="entry name" value="FN3"/>
    <property type="match status" value="1"/>
</dbReference>
<keyword evidence="2 7" id="KW-0645">Protease</keyword>
<comment type="similarity">
    <text evidence="7">Belongs to the peptidase S8 family.</text>
</comment>
<dbReference type="GO" id="GO:0004252">
    <property type="term" value="F:serine-type endopeptidase activity"/>
    <property type="evidence" value="ECO:0007669"/>
    <property type="project" value="UniProtKB-UniRule"/>
</dbReference>
<feature type="active site" description="Charge relay system" evidence="6 7">
    <location>
        <position position="1162"/>
    </location>
</feature>
<reference evidence="10 11" key="1">
    <citation type="submission" date="2016-05" db="EMBL/GenBank/DDBJ databases">
        <authorList>
            <person name="Lavstsen T."/>
            <person name="Jespersen J.S."/>
        </authorList>
    </citation>
    <scope>NUCLEOTIDE SEQUENCE [LARGE SCALE GENOMIC DNA]</scope>
    <source>
        <strain evidence="10 11">B7-9</strain>
    </source>
</reference>
<keyword evidence="5 7" id="KW-0720">Serine protease</keyword>